<evidence type="ECO:0000313" key="3">
    <source>
        <dbReference type="Proteomes" id="UP000050525"/>
    </source>
</evidence>
<sequence>MHVSSAYPESLDRDPVERERTFEMGVTPPLTKVLNSLMLPPSLFPHPLQPEATQAESQGSAWMDSAPPTRPRRLAASTSVRSLLDAAALGDTAGLVISQ</sequence>
<dbReference type="AlphaFoldDB" id="A0A151NL67"/>
<keyword evidence="3" id="KW-1185">Reference proteome</keyword>
<accession>A0A151NL67</accession>
<feature type="region of interest" description="Disordered" evidence="1">
    <location>
        <begin position="1"/>
        <end position="20"/>
    </location>
</feature>
<reference evidence="2 3" key="1">
    <citation type="journal article" date="2012" name="Genome Biol.">
        <title>Sequencing three crocodilian genomes to illuminate the evolution of archosaurs and amniotes.</title>
        <authorList>
            <person name="St John J.A."/>
            <person name="Braun E.L."/>
            <person name="Isberg S.R."/>
            <person name="Miles L.G."/>
            <person name="Chong A.Y."/>
            <person name="Gongora J."/>
            <person name="Dalzell P."/>
            <person name="Moran C."/>
            <person name="Bed'hom B."/>
            <person name="Abzhanov A."/>
            <person name="Burgess S.C."/>
            <person name="Cooksey A.M."/>
            <person name="Castoe T.A."/>
            <person name="Crawford N.G."/>
            <person name="Densmore L.D."/>
            <person name="Drew J.C."/>
            <person name="Edwards S.V."/>
            <person name="Faircloth B.C."/>
            <person name="Fujita M.K."/>
            <person name="Greenwold M.J."/>
            <person name="Hoffmann F.G."/>
            <person name="Howard J.M."/>
            <person name="Iguchi T."/>
            <person name="Janes D.E."/>
            <person name="Khan S.Y."/>
            <person name="Kohno S."/>
            <person name="de Koning A.J."/>
            <person name="Lance S.L."/>
            <person name="McCarthy F.M."/>
            <person name="McCormack J.E."/>
            <person name="Merchant M.E."/>
            <person name="Peterson D.G."/>
            <person name="Pollock D.D."/>
            <person name="Pourmand N."/>
            <person name="Raney B.J."/>
            <person name="Roessler K.A."/>
            <person name="Sanford J.R."/>
            <person name="Sawyer R.H."/>
            <person name="Schmidt C.J."/>
            <person name="Triplett E.W."/>
            <person name="Tuberville T.D."/>
            <person name="Venegas-Anaya M."/>
            <person name="Howard J.T."/>
            <person name="Jarvis E.D."/>
            <person name="Guillette L.J.Jr."/>
            <person name="Glenn T.C."/>
            <person name="Green R.E."/>
            <person name="Ray D.A."/>
        </authorList>
    </citation>
    <scope>NUCLEOTIDE SEQUENCE [LARGE SCALE GENOMIC DNA]</scope>
    <source>
        <strain evidence="2">KSC_2009_1</strain>
    </source>
</reference>
<dbReference type="Proteomes" id="UP000050525">
    <property type="component" value="Unassembled WGS sequence"/>
</dbReference>
<evidence type="ECO:0000256" key="1">
    <source>
        <dbReference type="SAM" id="MobiDB-lite"/>
    </source>
</evidence>
<name>A0A151NL67_ALLMI</name>
<comment type="caution">
    <text evidence="2">The sequence shown here is derived from an EMBL/GenBank/DDBJ whole genome shotgun (WGS) entry which is preliminary data.</text>
</comment>
<dbReference type="EMBL" id="AKHW03002672">
    <property type="protein sequence ID" value="KYO37544.1"/>
    <property type="molecule type" value="Genomic_DNA"/>
</dbReference>
<protein>
    <submittedName>
        <fullName evidence="2">Uncharacterized protein</fullName>
    </submittedName>
</protein>
<gene>
    <name evidence="2" type="ORF">Y1Q_0017832</name>
</gene>
<organism evidence="2 3">
    <name type="scientific">Alligator mississippiensis</name>
    <name type="common">American alligator</name>
    <dbReference type="NCBI Taxonomy" id="8496"/>
    <lineage>
        <taxon>Eukaryota</taxon>
        <taxon>Metazoa</taxon>
        <taxon>Chordata</taxon>
        <taxon>Craniata</taxon>
        <taxon>Vertebrata</taxon>
        <taxon>Euteleostomi</taxon>
        <taxon>Archelosauria</taxon>
        <taxon>Archosauria</taxon>
        <taxon>Crocodylia</taxon>
        <taxon>Alligatoridae</taxon>
        <taxon>Alligatorinae</taxon>
        <taxon>Alligator</taxon>
    </lineage>
</organism>
<feature type="compositionally biased region" description="Polar residues" evidence="1">
    <location>
        <begin position="51"/>
        <end position="60"/>
    </location>
</feature>
<evidence type="ECO:0000313" key="2">
    <source>
        <dbReference type="EMBL" id="KYO37544.1"/>
    </source>
</evidence>
<feature type="region of interest" description="Disordered" evidence="1">
    <location>
        <begin position="44"/>
        <end position="72"/>
    </location>
</feature>
<proteinExistence type="predicted"/>
<feature type="compositionally biased region" description="Basic and acidic residues" evidence="1">
    <location>
        <begin position="10"/>
        <end position="20"/>
    </location>
</feature>